<evidence type="ECO:0000259" key="5">
    <source>
        <dbReference type="PROSITE" id="PS51192"/>
    </source>
</evidence>
<evidence type="ECO:0000313" key="8">
    <source>
        <dbReference type="Proteomes" id="UP000193719"/>
    </source>
</evidence>
<dbReference type="OrthoDB" id="18781at2759"/>
<dbReference type="Proteomes" id="UP000193719">
    <property type="component" value="Unassembled WGS sequence"/>
</dbReference>
<feature type="coiled-coil region" evidence="3">
    <location>
        <begin position="257"/>
        <end position="285"/>
    </location>
</feature>
<dbReference type="CDD" id="cd17923">
    <property type="entry name" value="DEXHc_Hrq1-like"/>
    <property type="match status" value="1"/>
</dbReference>
<keyword evidence="3" id="KW-0175">Coiled coil</keyword>
<accession>A0A1Y1VET4</accession>
<dbReference type="InterPro" id="IPR001650">
    <property type="entry name" value="Helicase_C-like"/>
</dbReference>
<dbReference type="PROSITE" id="PS51194">
    <property type="entry name" value="HELICASE_CTER"/>
    <property type="match status" value="1"/>
</dbReference>
<keyword evidence="2" id="KW-0067">ATP-binding</keyword>
<dbReference type="PANTHER" id="PTHR47957">
    <property type="entry name" value="ATP-DEPENDENT HELICASE HRQ1"/>
    <property type="match status" value="1"/>
</dbReference>
<dbReference type="PANTHER" id="PTHR47957:SF3">
    <property type="entry name" value="ATP-DEPENDENT HELICASE HRQ1"/>
    <property type="match status" value="1"/>
</dbReference>
<dbReference type="GO" id="GO:0005524">
    <property type="term" value="F:ATP binding"/>
    <property type="evidence" value="ECO:0007669"/>
    <property type="project" value="UniProtKB-KW"/>
</dbReference>
<dbReference type="GO" id="GO:0003676">
    <property type="term" value="F:nucleic acid binding"/>
    <property type="evidence" value="ECO:0007669"/>
    <property type="project" value="InterPro"/>
</dbReference>
<dbReference type="Gene3D" id="3.40.50.300">
    <property type="entry name" value="P-loop containing nucleotide triphosphate hydrolases"/>
    <property type="match status" value="2"/>
</dbReference>
<gene>
    <name evidence="7" type="ORF">BCR36DRAFT_17231</name>
</gene>
<dbReference type="GO" id="GO:0036297">
    <property type="term" value="P:interstrand cross-link repair"/>
    <property type="evidence" value="ECO:0007669"/>
    <property type="project" value="TreeGrafter"/>
</dbReference>
<evidence type="ECO:0000256" key="1">
    <source>
        <dbReference type="ARBA" id="ARBA00022741"/>
    </source>
</evidence>
<dbReference type="InterPro" id="IPR014001">
    <property type="entry name" value="Helicase_ATP-bd"/>
</dbReference>
<organism evidence="7 8">
    <name type="scientific">Piromyces finnis</name>
    <dbReference type="NCBI Taxonomy" id="1754191"/>
    <lineage>
        <taxon>Eukaryota</taxon>
        <taxon>Fungi</taxon>
        <taxon>Fungi incertae sedis</taxon>
        <taxon>Chytridiomycota</taxon>
        <taxon>Chytridiomycota incertae sedis</taxon>
        <taxon>Neocallimastigomycetes</taxon>
        <taxon>Neocallimastigales</taxon>
        <taxon>Neocallimastigaceae</taxon>
        <taxon>Piromyces</taxon>
    </lineage>
</organism>
<evidence type="ECO:0000259" key="6">
    <source>
        <dbReference type="PROSITE" id="PS51194"/>
    </source>
</evidence>
<dbReference type="GO" id="GO:0043138">
    <property type="term" value="F:3'-5' DNA helicase activity"/>
    <property type="evidence" value="ECO:0007669"/>
    <property type="project" value="TreeGrafter"/>
</dbReference>
<evidence type="ECO:0000313" key="7">
    <source>
        <dbReference type="EMBL" id="ORX54279.1"/>
    </source>
</evidence>
<reference evidence="7" key="2">
    <citation type="submission" date="2016-08" db="EMBL/GenBank/DDBJ databases">
        <title>Pervasive Adenine N6-methylation of Active Genes in Fungi.</title>
        <authorList>
            <consortium name="DOE Joint Genome Institute"/>
            <person name="Mondo S.J."/>
            <person name="Dannebaum R.O."/>
            <person name="Kuo R.C."/>
            <person name="Labutti K."/>
            <person name="Haridas S."/>
            <person name="Kuo A."/>
            <person name="Salamov A."/>
            <person name="Ahrendt S.R."/>
            <person name="Lipzen A."/>
            <person name="Sullivan W."/>
            <person name="Andreopoulos W.B."/>
            <person name="Clum A."/>
            <person name="Lindquist E."/>
            <person name="Daum C."/>
            <person name="Ramamoorthy G.K."/>
            <person name="Gryganskyi A."/>
            <person name="Culley D."/>
            <person name="Magnuson J.K."/>
            <person name="James T.Y."/>
            <person name="O'Malley M.A."/>
            <person name="Stajich J.E."/>
            <person name="Spatafora J.W."/>
            <person name="Visel A."/>
            <person name="Grigoriev I.V."/>
        </authorList>
    </citation>
    <scope>NUCLEOTIDE SEQUENCE [LARGE SCALE GENOMIC DNA]</scope>
    <source>
        <strain evidence="7">Finn</strain>
    </source>
</reference>
<feature type="domain" description="Helicase ATP-binding" evidence="5">
    <location>
        <begin position="361"/>
        <end position="546"/>
    </location>
</feature>
<dbReference type="SMART" id="SM00487">
    <property type="entry name" value="DEXDc"/>
    <property type="match status" value="1"/>
</dbReference>
<keyword evidence="7" id="KW-0378">Hydrolase</keyword>
<reference evidence="7" key="1">
    <citation type="submission" date="2016-08" db="EMBL/GenBank/DDBJ databases">
        <title>Genomes of anaerobic fungi encode conserved fungal cellulosomes for biomass hydrolysis.</title>
        <authorList>
            <consortium name="DOE Joint Genome Institute"/>
            <person name="Haitjema C.H."/>
            <person name="Gilmore S.P."/>
            <person name="Henske J.K."/>
            <person name="Solomon K.V."/>
            <person name="De Groot R."/>
            <person name="Kuo A."/>
            <person name="Mondo S.J."/>
            <person name="Salamov A.A."/>
            <person name="Labutti K."/>
            <person name="Zhao Z."/>
            <person name="Chiniquy J."/>
            <person name="Barry K."/>
            <person name="Brewer H.M."/>
            <person name="Purvine S.O."/>
            <person name="Wright A.T."/>
            <person name="Boxma B."/>
            <person name="Van Alen T."/>
            <person name="Hackstein J.H."/>
            <person name="Baker S.E."/>
            <person name="Grigoriev I.V."/>
            <person name="O'Malley M.A."/>
        </authorList>
    </citation>
    <scope>NUCLEOTIDE SEQUENCE [LARGE SCALE GENOMIC DNA]</scope>
    <source>
        <strain evidence="7">Finn</strain>
    </source>
</reference>
<sequence>MEFKIPNKNKKKRKNTSSTSSTVTKRLNIHNVNIPNTYNTKDSGSSSSSATTSNISIDALPNNGGPASPPKNSFLNNPVIPEKLKKLYRIFQTINKYYTLKQSRNTELFIFENYKTIIENELKCSIDPTELAQISGISPNNFVLQYLPYGKSYYVSNTNDIISSQYVKKEVIENHSLVKQENDDEIEPIALIIQLEGHLKRLPRKDGGAQALLRYGELMKERNDKVVNDFKIFFIKTKRGKKDIDEELAKFKLSSLYIKYLNKIKALEERKKRQQEQQKEKLIKREEGQQDSENENVSFRNFIDYIKTLDFYEGQMVYEHIANPRLPKYDHKSISEYNHVLEMLKRVMGIEKLYSHQMKAVYQIWQGNNVVITTYTSSGKSLIYQIPIISALERNRNCKALLIFPTKALTQDQHRSLNQKILEMDNLSWVISNIYDGDTTSNYKARKEIADTSHLIFTNPDMLHKSLLPHHRNWMNFFKNLKFVVVDEIHSYTHAFGTHCALIMRRLRRICEFYGNTNIQFIGCSATIENAKSHAESFFNINDVVHINEDGSPSGLKYHLFWDPIQKPSNKLKSLIFDSDSSLVESGRIFMELLLNNSRCIAFCKTKKKCEILLEYVYKEIDKLTLPITIGNVKYNSYSSLKHLIMGYRAGYSANERREIESNLFHGYLKGVISTTALELGIDIGSLDAVIHLGFPYSVAGYFQQAGRAGRRGKEAVTILVAENGDIMDRYYINNPKEIFQKPLEYSLIYPYHDIYLRKHIQCAANEIPIILENETYYFGEYQFLKKICDEELIKDERKITNSETKTEKQYQEISNNTTDNIEKNSEIKEKENTKLVKLDDESFQKTREIKMEDIIVEKDISKEEKTKISNKNGHVEERNMKDIKLESEEKMKYNIYGEMNIKQKENKDLINEVIKDKELIYYCHPRFRNKPERFFSIRNIEERDCHIIDANTKFELEAIETSRLRHYHDRKEMPFFYLRDKPIKLLKVMKKESMF</sequence>
<evidence type="ECO:0000256" key="2">
    <source>
        <dbReference type="ARBA" id="ARBA00022840"/>
    </source>
</evidence>
<dbReference type="AlphaFoldDB" id="A0A1Y1VET4"/>
<dbReference type="GO" id="GO:0006289">
    <property type="term" value="P:nucleotide-excision repair"/>
    <property type="evidence" value="ECO:0007669"/>
    <property type="project" value="TreeGrafter"/>
</dbReference>
<dbReference type="SUPFAM" id="SSF52540">
    <property type="entry name" value="P-loop containing nucleoside triphosphate hydrolases"/>
    <property type="match status" value="1"/>
</dbReference>
<dbReference type="InterPro" id="IPR055227">
    <property type="entry name" value="HRQ1_WHD"/>
</dbReference>
<dbReference type="InterPro" id="IPR011545">
    <property type="entry name" value="DEAD/DEAH_box_helicase_dom"/>
</dbReference>
<dbReference type="Pfam" id="PF00271">
    <property type="entry name" value="Helicase_C"/>
    <property type="match status" value="1"/>
</dbReference>
<feature type="compositionally biased region" description="Polar residues" evidence="4">
    <location>
        <begin position="30"/>
        <end position="41"/>
    </location>
</feature>
<feature type="compositionally biased region" description="Low complexity" evidence="4">
    <location>
        <begin position="42"/>
        <end position="59"/>
    </location>
</feature>
<feature type="region of interest" description="Disordered" evidence="4">
    <location>
        <begin position="1"/>
        <end position="75"/>
    </location>
</feature>
<dbReference type="GO" id="GO:0005634">
    <property type="term" value="C:nucleus"/>
    <property type="evidence" value="ECO:0007669"/>
    <property type="project" value="TreeGrafter"/>
</dbReference>
<dbReference type="Pfam" id="PF00270">
    <property type="entry name" value="DEAD"/>
    <property type="match status" value="1"/>
</dbReference>
<dbReference type="CDD" id="cd18797">
    <property type="entry name" value="SF2_C_Hrq"/>
    <property type="match status" value="1"/>
</dbReference>
<keyword evidence="1" id="KW-0547">Nucleotide-binding</keyword>
<dbReference type="SMART" id="SM00490">
    <property type="entry name" value="HELICc"/>
    <property type="match status" value="1"/>
</dbReference>
<name>A0A1Y1VET4_9FUNG</name>
<proteinExistence type="predicted"/>
<feature type="domain" description="Helicase C-terminal" evidence="6">
    <location>
        <begin position="586"/>
        <end position="756"/>
    </location>
</feature>
<protein>
    <submittedName>
        <fullName evidence="7">p-loop containing nucleoside triphosphate hydrolase protein</fullName>
    </submittedName>
</protein>
<evidence type="ECO:0000256" key="3">
    <source>
        <dbReference type="SAM" id="Coils"/>
    </source>
</evidence>
<dbReference type="PROSITE" id="PS51192">
    <property type="entry name" value="HELICASE_ATP_BIND_1"/>
    <property type="match status" value="1"/>
</dbReference>
<feature type="compositionally biased region" description="Low complexity" evidence="4">
    <location>
        <begin position="16"/>
        <end position="26"/>
    </location>
</feature>
<evidence type="ECO:0000256" key="4">
    <source>
        <dbReference type="SAM" id="MobiDB-lite"/>
    </source>
</evidence>
<dbReference type="Pfam" id="PF22982">
    <property type="entry name" value="WHD_HRQ1"/>
    <property type="match status" value="1"/>
</dbReference>
<dbReference type="InterPro" id="IPR027417">
    <property type="entry name" value="P-loop_NTPase"/>
</dbReference>
<comment type="caution">
    <text evidence="7">The sequence shown here is derived from an EMBL/GenBank/DDBJ whole genome shotgun (WGS) entry which is preliminary data.</text>
</comment>
<dbReference type="EMBL" id="MCFH01000011">
    <property type="protein sequence ID" value="ORX54279.1"/>
    <property type="molecule type" value="Genomic_DNA"/>
</dbReference>
<dbReference type="GO" id="GO:0016787">
    <property type="term" value="F:hydrolase activity"/>
    <property type="evidence" value="ECO:0007669"/>
    <property type="project" value="UniProtKB-KW"/>
</dbReference>
<keyword evidence="8" id="KW-1185">Reference proteome</keyword>